<evidence type="ECO:0000313" key="3">
    <source>
        <dbReference type="EMBL" id="ATZ30206.1"/>
    </source>
</evidence>
<dbReference type="InterPro" id="IPR025743">
    <property type="entry name" value="TssM1_N"/>
</dbReference>
<keyword evidence="1" id="KW-1133">Transmembrane helix</keyword>
<feature type="transmembrane region" description="Helical" evidence="1">
    <location>
        <begin position="7"/>
        <end position="31"/>
    </location>
</feature>
<dbReference type="AlphaFoldDB" id="A0A2H4TKX3"/>
<dbReference type="Pfam" id="PF14331">
    <property type="entry name" value="IcmF-related_N"/>
    <property type="match status" value="1"/>
</dbReference>
<keyword evidence="3" id="KW-0614">Plasmid</keyword>
<name>A0A2H4TKX3_ECOLX</name>
<protein>
    <recommendedName>
        <fullName evidence="2">Type VI secretion system component TssM1 N-terminal domain-containing protein</fullName>
    </recommendedName>
</protein>
<dbReference type="Proteomes" id="UP000236551">
    <property type="component" value="Plasmid pCV839-15-p2"/>
</dbReference>
<dbReference type="RefSeq" id="WP_077696969.1">
    <property type="nucleotide sequence ID" value="NZ_CP062843.1"/>
</dbReference>
<geneLocation type="plasmid" evidence="4">
    <name>pcv839-15-p2</name>
</geneLocation>
<dbReference type="InterPro" id="IPR053156">
    <property type="entry name" value="T6SS_TssM-like"/>
</dbReference>
<dbReference type="EMBL" id="CP024976">
    <property type="protein sequence ID" value="ATZ30206.1"/>
    <property type="molecule type" value="Genomic_DNA"/>
</dbReference>
<reference evidence="3 4" key="1">
    <citation type="submission" date="2017-11" db="EMBL/GenBank/DDBJ databases">
        <title>Escherichia coli CV839-15 Genome sequencing and assembly.</title>
        <authorList>
            <person name="Li Z."/>
            <person name="Song N."/>
            <person name="Li W."/>
            <person name="Philip H.R."/>
            <person name="Bu Z."/>
            <person name="Siguo L."/>
        </authorList>
    </citation>
    <scope>NUCLEOTIDE SEQUENCE [LARGE SCALE GENOMIC DNA]</scope>
    <source>
        <strain evidence="3 4">CV839-15</strain>
        <plasmid evidence="4">Plasmid pcv839-15-p2</plasmid>
    </source>
</reference>
<evidence type="ECO:0000259" key="2">
    <source>
        <dbReference type="Pfam" id="PF14331"/>
    </source>
</evidence>
<dbReference type="PANTHER" id="PTHR36153:SF1">
    <property type="entry name" value="TYPE VI SECRETION SYSTEM COMPONENT TSSM1"/>
    <property type="match status" value="1"/>
</dbReference>
<accession>A0A2H4TKX3</accession>
<feature type="domain" description="Type VI secretion system component TssM1 N-terminal" evidence="2">
    <location>
        <begin position="183"/>
        <end position="347"/>
    </location>
</feature>
<keyword evidence="1" id="KW-0472">Membrane</keyword>
<dbReference type="PANTHER" id="PTHR36153">
    <property type="entry name" value="INNER MEMBRANE PROTEIN-RELATED"/>
    <property type="match status" value="1"/>
</dbReference>
<gene>
    <name evidence="3" type="ORF">CV83915_2p0203</name>
</gene>
<evidence type="ECO:0000256" key="1">
    <source>
        <dbReference type="SAM" id="Phobius"/>
    </source>
</evidence>
<organism evidence="3 4">
    <name type="scientific">Escherichia coli</name>
    <dbReference type="NCBI Taxonomy" id="562"/>
    <lineage>
        <taxon>Bacteria</taxon>
        <taxon>Pseudomonadati</taxon>
        <taxon>Pseudomonadota</taxon>
        <taxon>Gammaproteobacteria</taxon>
        <taxon>Enterobacterales</taxon>
        <taxon>Enterobacteriaceae</taxon>
        <taxon>Escherichia</taxon>
    </lineage>
</organism>
<evidence type="ECO:0000313" key="4">
    <source>
        <dbReference type="Proteomes" id="UP000236551"/>
    </source>
</evidence>
<feature type="transmembrane region" description="Helical" evidence="1">
    <location>
        <begin position="37"/>
        <end position="61"/>
    </location>
</feature>
<sequence length="1133" mass="130744">MIKKLSVLTFLLFVSGLLLAGCYVIGVLQYWTITSIFLLWIALIFTTIAFKFFYTVITIFFENGYHQKIIAKYKLSRKEYALYSVFKKGIKIVRNKQFKKSNIPWFILIGNHENKYSLLKGTSLPLCYNVTNNSLTTPLNGIRWFFFKTMGLLELSDKLVNQPQLNIRNRLLKWIAGNPNPSGVIVFLSVSDLMSPADQEIHNRCLRFRQFINEIYSKTKQRIPVYLVITDCGAIEGFSLWQKHLCNLGKYIPVGFYWDNEPYINDKGDETLHESFTKIKESMGLLRIKILENELPVNERYSVLSFPERFYSLEESLKILISEMCEHDAYLSACNLSGIWFIDTDDNNIINNKSQKDTLLADLLPRLTLQGSSYSKEYDIRKFTKWVIIAVTYTLLSSSAYQAVKILKQENKTPEDIIKKIQSFDSFTRSSPVNFAFIPIISWHQSQLYEQLRGMVPFQKKSIQDVIQQYRDKFYSAPPKEKRELLLDLANVIIIWDKGGVNSSISNDKIDLHFPSALRITNVSKDISEKISLAIEHSEFMWGYKNKLDDMRMLLNEFIQHDNDFLWLVAPSETIPNVSLSSFWPDYDGGIYLDGVWTLNGQKKIKEWISLFYSAGLENRTTRALNDFFRRITDLRQDVWHRFIIEASLERKYSYATRTNRELLDLINKESSEIKFLTFLKEELDDIPNLHAHEWLVKFRGFFSLLFLSHKSSLIHKIQQSEMLLRMRVSSVINSDDQPLTEIQLTSWWSWLENLNSAVNEALNNEYTGHYLIRGLYFNNKDQNNPNPLAAAFDDLGKLKIYLYSDNTDPTVDAIWKIYESQAYILLDNAIARAGSWLNKKWSETVLFPLRNDMDNLEHLPLQDKAYTYLMNFLHGPAKGLFFLSETGLTSLEFEGRKLLVHKSFIDLINTIVKPDDLLRLPLGQNVREKDEIFSIQSKLESLTTQLNAIQIVPHTVAVSSGPATISKGATIIPIGTRLKLHCGSDTQVLDSLNFAESASFTWKAGQCQNVSIDVKFPSFIAQYTLIGDTAWTDFLELFSDGEAELATDKFPHETAYSLRALGIQSILVRYKVSDRSTLVSAFDEWYRLKKEIDNLIVKQNTLLEKTPSQKSVNNQGWLSLLPVTIYDESPSN</sequence>
<dbReference type="PROSITE" id="PS51257">
    <property type="entry name" value="PROKAR_LIPOPROTEIN"/>
    <property type="match status" value="1"/>
</dbReference>
<proteinExistence type="predicted"/>
<keyword evidence="1" id="KW-0812">Transmembrane</keyword>